<dbReference type="Proteomes" id="UP000281726">
    <property type="component" value="Unassembled WGS sequence"/>
</dbReference>
<dbReference type="PROSITE" id="PS50949">
    <property type="entry name" value="HTH_GNTR"/>
    <property type="match status" value="1"/>
</dbReference>
<dbReference type="AlphaFoldDB" id="A0A3A9ZQK2"/>
<evidence type="ECO:0000256" key="2">
    <source>
        <dbReference type="ARBA" id="ARBA00023125"/>
    </source>
</evidence>
<evidence type="ECO:0000259" key="5">
    <source>
        <dbReference type="PROSITE" id="PS50949"/>
    </source>
</evidence>
<dbReference type="Gene3D" id="1.10.10.10">
    <property type="entry name" value="Winged helix-like DNA-binding domain superfamily/Winged helix DNA-binding domain"/>
    <property type="match status" value="1"/>
</dbReference>
<proteinExistence type="predicted"/>
<comment type="caution">
    <text evidence="6">The sequence shown here is derived from an EMBL/GenBank/DDBJ whole genome shotgun (WGS) entry which is preliminary data.</text>
</comment>
<gene>
    <name evidence="6" type="ORF">D7223_01325</name>
</gene>
<dbReference type="PRINTS" id="PR00035">
    <property type="entry name" value="HTHGNTR"/>
</dbReference>
<dbReference type="OrthoDB" id="3360002at2"/>
<dbReference type="GO" id="GO:0003700">
    <property type="term" value="F:DNA-binding transcription factor activity"/>
    <property type="evidence" value="ECO:0007669"/>
    <property type="project" value="InterPro"/>
</dbReference>
<evidence type="ECO:0000256" key="3">
    <source>
        <dbReference type="ARBA" id="ARBA00023163"/>
    </source>
</evidence>
<evidence type="ECO:0000256" key="1">
    <source>
        <dbReference type="ARBA" id="ARBA00023015"/>
    </source>
</evidence>
<protein>
    <submittedName>
        <fullName evidence="6">GntR family transcriptional regulator</fullName>
    </submittedName>
</protein>
<dbReference type="PANTHER" id="PTHR44846:SF17">
    <property type="entry name" value="GNTR-FAMILY TRANSCRIPTIONAL REGULATOR"/>
    <property type="match status" value="1"/>
</dbReference>
<keyword evidence="1" id="KW-0805">Transcription regulation</keyword>
<dbReference type="InterPro" id="IPR036390">
    <property type="entry name" value="WH_DNA-bd_sf"/>
</dbReference>
<dbReference type="InterPro" id="IPR000524">
    <property type="entry name" value="Tscrpt_reg_HTH_GntR"/>
</dbReference>
<dbReference type="Pfam" id="PF00392">
    <property type="entry name" value="GntR"/>
    <property type="match status" value="1"/>
</dbReference>
<evidence type="ECO:0000313" key="6">
    <source>
        <dbReference type="EMBL" id="RKN50465.1"/>
    </source>
</evidence>
<dbReference type="InterPro" id="IPR050679">
    <property type="entry name" value="Bact_HTH_transcr_reg"/>
</dbReference>
<feature type="domain" description="HTH gntR-type" evidence="5">
    <location>
        <begin position="174"/>
        <end position="241"/>
    </location>
</feature>
<dbReference type="CDD" id="cd07377">
    <property type="entry name" value="WHTH_GntR"/>
    <property type="match status" value="1"/>
</dbReference>
<accession>A0A3A9ZQK2</accession>
<dbReference type="SMART" id="SM00345">
    <property type="entry name" value="HTH_GNTR"/>
    <property type="match status" value="1"/>
</dbReference>
<sequence>MRIRVVDGRRMTDRAGAAEFTGRSEHTITIQTSPKRRAQGSGWPAPISGPEGVLLYPLDELAAAIEGIAEASRARVHSITLDGDPDELIPALEFRALIDAKASTWSKYVDMSKAAWGRGEDGYLPRPDLEEPSPKRGVIRYWKRHRVEHWINSRPGRGAGAGPPVRTEATGPTAAKYRRVMAAIRQDISEGIFAPGQRLPSEATLGTRYAVSLTTVRRALTELRREGVLSRSDDGIVAAPNTPPHDA</sequence>
<keyword evidence="2" id="KW-0238">DNA-binding</keyword>
<dbReference type="GO" id="GO:0003677">
    <property type="term" value="F:DNA binding"/>
    <property type="evidence" value="ECO:0007669"/>
    <property type="project" value="UniProtKB-KW"/>
</dbReference>
<feature type="region of interest" description="Disordered" evidence="4">
    <location>
        <begin position="153"/>
        <end position="172"/>
    </location>
</feature>
<organism evidence="6 7">
    <name type="scientific">Micromonospora endolithica</name>
    <dbReference type="NCBI Taxonomy" id="230091"/>
    <lineage>
        <taxon>Bacteria</taxon>
        <taxon>Bacillati</taxon>
        <taxon>Actinomycetota</taxon>
        <taxon>Actinomycetes</taxon>
        <taxon>Micromonosporales</taxon>
        <taxon>Micromonosporaceae</taxon>
        <taxon>Micromonospora</taxon>
    </lineage>
</organism>
<evidence type="ECO:0000313" key="7">
    <source>
        <dbReference type="Proteomes" id="UP000281726"/>
    </source>
</evidence>
<dbReference type="SUPFAM" id="SSF46785">
    <property type="entry name" value="Winged helix' DNA-binding domain"/>
    <property type="match status" value="1"/>
</dbReference>
<dbReference type="PANTHER" id="PTHR44846">
    <property type="entry name" value="MANNOSYL-D-GLYCERATE TRANSPORT/METABOLISM SYSTEM REPRESSOR MNGR-RELATED"/>
    <property type="match status" value="1"/>
</dbReference>
<name>A0A3A9ZQK2_9ACTN</name>
<keyword evidence="3" id="KW-0804">Transcription</keyword>
<keyword evidence="7" id="KW-1185">Reference proteome</keyword>
<reference evidence="6 7" key="1">
    <citation type="journal article" date="2004" name="Syst. Appl. Microbiol.">
        <title>Cryptoendolithic actinomycetes from antarctic sandstone rock samples: Micromonospora endolithica sp. nov. and two isolates related to Micromonospora coerulea Jensen 1932.</title>
        <authorList>
            <person name="Hirsch P."/>
            <person name="Mevs U."/>
            <person name="Kroppenstedt R.M."/>
            <person name="Schumann P."/>
            <person name="Stackebrandt E."/>
        </authorList>
    </citation>
    <scope>NUCLEOTIDE SEQUENCE [LARGE SCALE GENOMIC DNA]</scope>
    <source>
        <strain evidence="6 7">JCM 12677</strain>
    </source>
</reference>
<dbReference type="InterPro" id="IPR036388">
    <property type="entry name" value="WH-like_DNA-bd_sf"/>
</dbReference>
<evidence type="ECO:0000256" key="4">
    <source>
        <dbReference type="SAM" id="MobiDB-lite"/>
    </source>
</evidence>
<dbReference type="GO" id="GO:0045892">
    <property type="term" value="P:negative regulation of DNA-templated transcription"/>
    <property type="evidence" value="ECO:0007669"/>
    <property type="project" value="TreeGrafter"/>
</dbReference>
<dbReference type="EMBL" id="RBAK01000001">
    <property type="protein sequence ID" value="RKN50465.1"/>
    <property type="molecule type" value="Genomic_DNA"/>
</dbReference>